<dbReference type="AlphaFoldDB" id="A0A918PW35"/>
<keyword evidence="3" id="KW-0238">DNA-binding</keyword>
<feature type="domain" description="Type I restriction modification DNA specificity" evidence="4">
    <location>
        <begin position="227"/>
        <end position="391"/>
    </location>
</feature>
<name>A0A918PW35_9ACTN</name>
<dbReference type="Gene3D" id="1.10.287.1120">
    <property type="entry name" value="Bipartite methylase S protein"/>
    <property type="match status" value="1"/>
</dbReference>
<dbReference type="InterPro" id="IPR044946">
    <property type="entry name" value="Restrct_endonuc_typeI_TRD_sf"/>
</dbReference>
<accession>A0A918PW35</accession>
<gene>
    <name evidence="5" type="ORF">GCM10010387_17880</name>
</gene>
<dbReference type="GO" id="GO:0003677">
    <property type="term" value="F:DNA binding"/>
    <property type="evidence" value="ECO:0007669"/>
    <property type="project" value="UniProtKB-KW"/>
</dbReference>
<dbReference type="InterPro" id="IPR052021">
    <property type="entry name" value="Type-I_RS_S_subunit"/>
</dbReference>
<proteinExistence type="inferred from homology"/>
<reference evidence="5" key="2">
    <citation type="submission" date="2020-09" db="EMBL/GenBank/DDBJ databases">
        <authorList>
            <person name="Sun Q."/>
            <person name="Ohkuma M."/>
        </authorList>
    </citation>
    <scope>NUCLEOTIDE SEQUENCE</scope>
    <source>
        <strain evidence="5">JCM 4988</strain>
    </source>
</reference>
<dbReference type="InterPro" id="IPR000055">
    <property type="entry name" value="Restrct_endonuc_typeI_TRD"/>
</dbReference>
<dbReference type="Proteomes" id="UP000630936">
    <property type="component" value="Unassembled WGS sequence"/>
</dbReference>
<dbReference type="PANTHER" id="PTHR30408:SF12">
    <property type="entry name" value="TYPE I RESTRICTION ENZYME MJAVIII SPECIFICITY SUBUNIT"/>
    <property type="match status" value="1"/>
</dbReference>
<reference evidence="5" key="1">
    <citation type="journal article" date="2014" name="Int. J. Syst. Evol. Microbiol.">
        <title>Complete genome sequence of Corynebacterium casei LMG S-19264T (=DSM 44701T), isolated from a smear-ripened cheese.</title>
        <authorList>
            <consortium name="US DOE Joint Genome Institute (JGI-PGF)"/>
            <person name="Walter F."/>
            <person name="Albersmeier A."/>
            <person name="Kalinowski J."/>
            <person name="Ruckert C."/>
        </authorList>
    </citation>
    <scope>NUCLEOTIDE SEQUENCE</scope>
    <source>
        <strain evidence="5">JCM 4988</strain>
    </source>
</reference>
<evidence type="ECO:0000313" key="6">
    <source>
        <dbReference type="Proteomes" id="UP000630936"/>
    </source>
</evidence>
<evidence type="ECO:0000313" key="5">
    <source>
        <dbReference type="EMBL" id="GGZ24869.1"/>
    </source>
</evidence>
<protein>
    <recommendedName>
        <fullName evidence="4">Type I restriction modification DNA specificity domain-containing protein</fullName>
    </recommendedName>
</protein>
<dbReference type="EMBL" id="BMWG01000003">
    <property type="protein sequence ID" value="GGZ24869.1"/>
    <property type="molecule type" value="Genomic_DNA"/>
</dbReference>
<dbReference type="PANTHER" id="PTHR30408">
    <property type="entry name" value="TYPE-1 RESTRICTION ENZYME ECOKI SPECIFICITY PROTEIN"/>
    <property type="match status" value="1"/>
</dbReference>
<dbReference type="Pfam" id="PF01420">
    <property type="entry name" value="Methylase_S"/>
    <property type="match status" value="1"/>
</dbReference>
<keyword evidence="6" id="KW-1185">Reference proteome</keyword>
<evidence type="ECO:0000256" key="2">
    <source>
        <dbReference type="ARBA" id="ARBA00022747"/>
    </source>
</evidence>
<dbReference type="GO" id="GO:0009307">
    <property type="term" value="P:DNA restriction-modification system"/>
    <property type="evidence" value="ECO:0007669"/>
    <property type="project" value="UniProtKB-KW"/>
</dbReference>
<dbReference type="Gene3D" id="3.90.220.20">
    <property type="entry name" value="DNA methylase specificity domains"/>
    <property type="match status" value="2"/>
</dbReference>
<comment type="similarity">
    <text evidence="1">Belongs to the type-I restriction system S methylase family.</text>
</comment>
<keyword evidence="2" id="KW-0680">Restriction system</keyword>
<dbReference type="CDD" id="cd17248">
    <property type="entry name" value="RMtype1_S_AmiI-TRD2-CR2_like"/>
    <property type="match status" value="1"/>
</dbReference>
<sequence>MMMSYAEYQDSGVPWVGRIPKGWDTVPLMSVLHESKVKNVGLTESNLLSLSFGRIIRKDIDAIGGLLPESFETYQIVEPNHLVFRFTDLQNDQRSLRSARVTERGIITSAYVSARPTGIDARYAEYLMRSYDVTKVFYGLGGGVRQSLKFSNVARLPVILPPADGQRAIADYLDRETARIDTLIEEQQRLIEMLRERRFALRVNVALHGTVPTDEVESPLPWAENLPADWRVVPLTSVAELESGHTPSRSREDWWRDCYIPWVSLHDVGMMRGVKYLQDTAQHISDAGIANSSARLLPARTVVLSRDATVGRTAIMGAPMATSQHFAAWVCGPDLDPEYLWVLFEDAMQPFFDSFQNGSTIRTIGMGDLKAFRIPLPPLDEQRRIVQCLDGETAKIDALIAESDRFIELCRERRSAVITAAVTGQIDVREVP</sequence>
<evidence type="ECO:0000259" key="4">
    <source>
        <dbReference type="Pfam" id="PF01420"/>
    </source>
</evidence>
<organism evidence="5 6">
    <name type="scientific">Streptomyces inusitatus</name>
    <dbReference type="NCBI Taxonomy" id="68221"/>
    <lineage>
        <taxon>Bacteria</taxon>
        <taxon>Bacillati</taxon>
        <taxon>Actinomycetota</taxon>
        <taxon>Actinomycetes</taxon>
        <taxon>Kitasatosporales</taxon>
        <taxon>Streptomycetaceae</taxon>
        <taxon>Streptomyces</taxon>
    </lineage>
</organism>
<evidence type="ECO:0000256" key="1">
    <source>
        <dbReference type="ARBA" id="ARBA00010923"/>
    </source>
</evidence>
<dbReference type="SUPFAM" id="SSF116734">
    <property type="entry name" value="DNA methylase specificity domain"/>
    <property type="match status" value="2"/>
</dbReference>
<comment type="caution">
    <text evidence="5">The sequence shown here is derived from an EMBL/GenBank/DDBJ whole genome shotgun (WGS) entry which is preliminary data.</text>
</comment>
<evidence type="ECO:0000256" key="3">
    <source>
        <dbReference type="ARBA" id="ARBA00023125"/>
    </source>
</evidence>